<dbReference type="AlphaFoldDB" id="A0A261TY20"/>
<keyword evidence="1" id="KW-1133">Transmembrane helix</keyword>
<feature type="transmembrane region" description="Helical" evidence="1">
    <location>
        <begin position="271"/>
        <end position="292"/>
    </location>
</feature>
<feature type="transmembrane region" description="Helical" evidence="1">
    <location>
        <begin position="6"/>
        <end position="25"/>
    </location>
</feature>
<evidence type="ECO:0000313" key="2">
    <source>
        <dbReference type="EMBL" id="OZI53513.1"/>
    </source>
</evidence>
<feature type="transmembrane region" description="Helical" evidence="1">
    <location>
        <begin position="105"/>
        <end position="126"/>
    </location>
</feature>
<feature type="transmembrane region" description="Helical" evidence="1">
    <location>
        <begin position="159"/>
        <end position="181"/>
    </location>
</feature>
<gene>
    <name evidence="2" type="ORF">CAL25_05900</name>
</gene>
<dbReference type="Proteomes" id="UP000216913">
    <property type="component" value="Unassembled WGS sequence"/>
</dbReference>
<keyword evidence="1" id="KW-0472">Membrane</keyword>
<dbReference type="OrthoDB" id="9797308at2"/>
<name>A0A261TY20_9BORD</name>
<reference evidence="2 3" key="1">
    <citation type="submission" date="2017-05" db="EMBL/GenBank/DDBJ databases">
        <title>Complete and WGS of Bordetella genogroups.</title>
        <authorList>
            <person name="Spilker T."/>
            <person name="LiPuma J."/>
        </authorList>
    </citation>
    <scope>NUCLEOTIDE SEQUENCE [LARGE SCALE GENOMIC DNA]</scope>
    <source>
        <strain evidence="2 3">AU10456</strain>
    </source>
</reference>
<sequence>MFYALLKIMLPIMALVQVAQWLGWIEALGQAFGPVMGLLNLPAGAGIIWITSVLVGVYGAIAALIGLAGTLDMTAGQFSALASMILFAHSLPIEQAIVRRAGASFWATTGLRLGAAVLYGGAVSWFCHWGGWLSEPMSFQWLQGSQTALDPADYTLWQWVHTTAFSLLLTYAVILGLLVLLDVMARTGLTALITRALTPVLKWVGLDASVAPVTMVGTLLGLSYGGALIIEEAERLRLSARTRFLALSWLSLSHSLIEDTALLMALGADGWIVLGGRLVLTLVVVGALARLWRDGDGAGQPVARPA</sequence>
<proteinExistence type="predicted"/>
<organism evidence="2 3">
    <name type="scientific">Bordetella genomosp. 5</name>
    <dbReference type="NCBI Taxonomy" id="1395608"/>
    <lineage>
        <taxon>Bacteria</taxon>
        <taxon>Pseudomonadati</taxon>
        <taxon>Pseudomonadota</taxon>
        <taxon>Betaproteobacteria</taxon>
        <taxon>Burkholderiales</taxon>
        <taxon>Alcaligenaceae</taxon>
        <taxon>Bordetella</taxon>
    </lineage>
</organism>
<evidence type="ECO:0000256" key="1">
    <source>
        <dbReference type="SAM" id="Phobius"/>
    </source>
</evidence>
<feature type="transmembrane region" description="Helical" evidence="1">
    <location>
        <begin position="46"/>
        <end position="69"/>
    </location>
</feature>
<keyword evidence="1" id="KW-0812">Transmembrane</keyword>
<protein>
    <recommendedName>
        <fullName evidence="4">Nucleoside transporter/FeoB GTPase Gate domain-containing protein</fullName>
    </recommendedName>
</protein>
<dbReference type="RefSeq" id="WP_094799019.1">
    <property type="nucleotide sequence ID" value="NZ_NEVP01000004.1"/>
</dbReference>
<dbReference type="EMBL" id="NEVP01000004">
    <property type="protein sequence ID" value="OZI53513.1"/>
    <property type="molecule type" value="Genomic_DNA"/>
</dbReference>
<keyword evidence="3" id="KW-1185">Reference proteome</keyword>
<accession>A0A261TY20</accession>
<evidence type="ECO:0008006" key="4">
    <source>
        <dbReference type="Google" id="ProtNLM"/>
    </source>
</evidence>
<comment type="caution">
    <text evidence="2">The sequence shown here is derived from an EMBL/GenBank/DDBJ whole genome shotgun (WGS) entry which is preliminary data.</text>
</comment>
<evidence type="ECO:0000313" key="3">
    <source>
        <dbReference type="Proteomes" id="UP000216913"/>
    </source>
</evidence>